<dbReference type="RefSeq" id="WP_133555627.1">
    <property type="nucleotide sequence ID" value="NZ_SNWM01000003.1"/>
</dbReference>
<comment type="caution">
    <text evidence="2">The sequence shown here is derived from an EMBL/GenBank/DDBJ whole genome shotgun (WGS) entry which is preliminary data.</text>
</comment>
<organism evidence="2 3">
    <name type="scientific">Pedobacter duraquae</name>
    <dbReference type="NCBI Taxonomy" id="425511"/>
    <lineage>
        <taxon>Bacteria</taxon>
        <taxon>Pseudomonadati</taxon>
        <taxon>Bacteroidota</taxon>
        <taxon>Sphingobacteriia</taxon>
        <taxon>Sphingobacteriales</taxon>
        <taxon>Sphingobacteriaceae</taxon>
        <taxon>Pedobacter</taxon>
    </lineage>
</organism>
<protein>
    <submittedName>
        <fullName evidence="2">Uncharacterized protein DUF4260</fullName>
    </submittedName>
</protein>
<evidence type="ECO:0000256" key="1">
    <source>
        <dbReference type="SAM" id="Phobius"/>
    </source>
</evidence>
<reference evidence="2 3" key="1">
    <citation type="submission" date="2019-03" db="EMBL/GenBank/DDBJ databases">
        <title>Genomic Encyclopedia of Archaeal and Bacterial Type Strains, Phase II (KMG-II): from individual species to whole genera.</title>
        <authorList>
            <person name="Goeker M."/>
        </authorList>
    </citation>
    <scope>NUCLEOTIDE SEQUENCE [LARGE SCALE GENOMIC DNA]</scope>
    <source>
        <strain evidence="2 3">DSM 19034</strain>
    </source>
</reference>
<keyword evidence="1" id="KW-0472">Membrane</keyword>
<dbReference type="InterPro" id="IPR025356">
    <property type="entry name" value="DUF4260"/>
</dbReference>
<sequence>MKKLIQAEAIVPFLISVMLINRLPIHFAWWIWIPIFLAPDLSMLGYLINNKIGAYSYNLFHHQLVAIVIAATGMLLQLPYVELAGLVLLGHSSLDRVMGYGLKFTTGFGFTHLGTVAKAPPTAAIPG</sequence>
<dbReference type="Proteomes" id="UP000295499">
    <property type="component" value="Unassembled WGS sequence"/>
</dbReference>
<evidence type="ECO:0000313" key="2">
    <source>
        <dbReference type="EMBL" id="TDO21264.1"/>
    </source>
</evidence>
<proteinExistence type="predicted"/>
<keyword evidence="3" id="KW-1185">Reference proteome</keyword>
<dbReference type="OrthoDB" id="9813911at2"/>
<keyword evidence="1" id="KW-0812">Transmembrane</keyword>
<keyword evidence="1" id="KW-1133">Transmembrane helix</keyword>
<dbReference type="EMBL" id="SNWM01000003">
    <property type="protein sequence ID" value="TDO21264.1"/>
    <property type="molecule type" value="Genomic_DNA"/>
</dbReference>
<gene>
    <name evidence="2" type="ORF">CLV32_2368</name>
</gene>
<feature type="transmembrane region" description="Helical" evidence="1">
    <location>
        <begin position="60"/>
        <end position="80"/>
    </location>
</feature>
<name>A0A4R6IGQ3_9SPHI</name>
<evidence type="ECO:0000313" key="3">
    <source>
        <dbReference type="Proteomes" id="UP000295499"/>
    </source>
</evidence>
<accession>A0A4R6IGQ3</accession>
<dbReference type="Pfam" id="PF14079">
    <property type="entry name" value="DUF4260"/>
    <property type="match status" value="1"/>
</dbReference>
<dbReference type="AlphaFoldDB" id="A0A4R6IGQ3"/>